<dbReference type="InterPro" id="IPR009081">
    <property type="entry name" value="PP-bd_ACP"/>
</dbReference>
<dbReference type="Pfam" id="PF00668">
    <property type="entry name" value="Condensation"/>
    <property type="match status" value="1"/>
</dbReference>
<dbReference type="EMBL" id="JALAXJ010000002">
    <property type="protein sequence ID" value="MCY9228214.1"/>
    <property type="molecule type" value="Genomic_DNA"/>
</dbReference>
<dbReference type="FunFam" id="3.40.50.12780:FF:000012">
    <property type="entry name" value="Non-ribosomal peptide synthetase"/>
    <property type="match status" value="1"/>
</dbReference>
<evidence type="ECO:0000313" key="8">
    <source>
        <dbReference type="Proteomes" id="UP001066278"/>
    </source>
</evidence>
<dbReference type="PROSITE" id="PS00012">
    <property type="entry name" value="PHOSPHOPANTETHEINE"/>
    <property type="match status" value="1"/>
</dbReference>
<dbReference type="InterPro" id="IPR020845">
    <property type="entry name" value="AMP-binding_CS"/>
</dbReference>
<evidence type="ECO:0000313" key="7">
    <source>
        <dbReference type="EMBL" id="MCY9228214.1"/>
    </source>
</evidence>
<dbReference type="InterPro" id="IPR006162">
    <property type="entry name" value="Ppantetheine_attach_site"/>
</dbReference>
<dbReference type="GO" id="GO:0044550">
    <property type="term" value="P:secondary metabolite biosynthetic process"/>
    <property type="evidence" value="ECO:0007669"/>
    <property type="project" value="UniProtKB-ARBA"/>
</dbReference>
<dbReference type="InterPro" id="IPR023213">
    <property type="entry name" value="CAT-like_dom_sf"/>
</dbReference>
<dbReference type="Gene3D" id="3.30.300.30">
    <property type="match status" value="1"/>
</dbReference>
<dbReference type="SUPFAM" id="SSF52777">
    <property type="entry name" value="CoA-dependent acyltransferases"/>
    <property type="match status" value="2"/>
</dbReference>
<dbReference type="CDD" id="cd12117">
    <property type="entry name" value="A_NRPS_Srf_like"/>
    <property type="match status" value="1"/>
</dbReference>
<dbReference type="FunFam" id="2.30.38.10:FF:000001">
    <property type="entry name" value="Non-ribosomal peptide synthetase PvdI"/>
    <property type="match status" value="1"/>
</dbReference>
<dbReference type="SUPFAM" id="SSF53474">
    <property type="entry name" value="alpha/beta-Hydrolases"/>
    <property type="match status" value="1"/>
</dbReference>
<dbReference type="FunFam" id="3.30.300.30:FF:000010">
    <property type="entry name" value="Enterobactin synthetase component F"/>
    <property type="match status" value="1"/>
</dbReference>
<dbReference type="Pfam" id="PF13193">
    <property type="entry name" value="AMP-binding_C"/>
    <property type="match status" value="1"/>
</dbReference>
<keyword evidence="5" id="KW-0045">Antibiotic biosynthesis</keyword>
<dbReference type="GO" id="GO:0017000">
    <property type="term" value="P:antibiotic biosynthetic process"/>
    <property type="evidence" value="ECO:0007669"/>
    <property type="project" value="UniProtKB-KW"/>
</dbReference>
<proteinExistence type="inferred from homology"/>
<dbReference type="FunFam" id="3.40.50.980:FF:000001">
    <property type="entry name" value="Non-ribosomal peptide synthetase"/>
    <property type="match status" value="1"/>
</dbReference>
<dbReference type="GO" id="GO:0003824">
    <property type="term" value="F:catalytic activity"/>
    <property type="evidence" value="ECO:0007669"/>
    <property type="project" value="InterPro"/>
</dbReference>
<comment type="cofactor">
    <cofactor evidence="1">
        <name>pantetheine 4'-phosphate</name>
        <dbReference type="ChEBI" id="CHEBI:47942"/>
    </cofactor>
</comment>
<feature type="domain" description="Carrier" evidence="6">
    <location>
        <begin position="975"/>
        <end position="1050"/>
    </location>
</feature>
<evidence type="ECO:0000256" key="1">
    <source>
        <dbReference type="ARBA" id="ARBA00001957"/>
    </source>
</evidence>
<protein>
    <submittedName>
        <fullName evidence="7">Amino acid adenylation domain-containing protein</fullName>
    </submittedName>
</protein>
<dbReference type="SUPFAM" id="SSF56801">
    <property type="entry name" value="Acetyl-CoA synthetase-like"/>
    <property type="match status" value="1"/>
</dbReference>
<dbReference type="GO" id="GO:0008610">
    <property type="term" value="P:lipid biosynthetic process"/>
    <property type="evidence" value="ECO:0007669"/>
    <property type="project" value="UniProtKB-ARBA"/>
</dbReference>
<sequence>MKKGADTMDNIKKIKNIYPLSHMQEGMLFHSFLRKEEGAYVEQSLFTIKGSLSYDWFQRSIQAIIDRHDIFRTVFLPHVPHLSGPRQVVMTEREFHLYSEDISYLQINDRNEFIDFFKEKDKQKGFDLQKDMLMRISLFKTAEDEHVCIWSHHHILMDGWCLGIVLQEFMQIYQSIHAGKPLSLDPVRPYSTYISWLTNRDKETAAEYWGSYLKNYSTPSPLPRVSDEEKKEGYHREDLIFSLNKPLTDKLKETAKQHGVTLATLIQAVWGVMLQQYNRTDDVVFGAVVSGRPSEIPGVEQMIGLFINTIPVRIKTHQDETFQELLRRCQKEMLEAEPFTCQPLFDIQANTALKQELIDHIIVFENYPLQQKIADSADRADSPLQIDQVKVSEQSGYNFNLVIAPGEELVIKFSYNAFVYDAAWISCIKRQLTQALSTAAQHPDIPIADFSFLDVTEKEQIVTQFNNTKTEYPKNHTIIDLFREQAEETPDHTALVYDNMSFSYEELDKRSNALARELYQNGFRKNETAGILAAHSPEFIISVLAVLKAGGVYLPLDAELPPERVSFMLEETQAKMLIVQKGLEQNVAFSGTCITSDAQTLMEENHIPINIGSSPDDLAYIMYTSGSTGRPKGVMITNRNVVSLVSNSNYTSASVDDRFILTGSISFDAVTFEMFGALLHGASLHIIDKSTMLSPDRFGTYLLENDITVLFLTTALFNQLAQAQADMFRGLHTLYVGGEALSPALMNAVRHACPDLALHNIYGPTENTTFSTFFEMKRDYAGPIPIGKPISNSTAFILDAKGRLLPIGVPGELCVGGDGVAKGYLNRDDLTNAVFSPHPFLPGERIYRTGDLARWLPDGNLEYISRIDRQIKIRGKRIEPAEIEARLLEMEGVQEAAVTLREKDGEAQLYTHYVGDDQRTEKDIRADLARVLPDYMIPQHWVRVDRMPLTGNGKIDRSALPIPENKNDKRQDITLPRNLVEEELANIWKNVLGVNTISIDDDFFALGGHSLKALQVIHTLKHQQQIDIPIDFLFEHPTIAQLAEKLYSKQLTAADEQHVIKLNHHGAQNLFCFPPISGFGIYFKELALLLNDKAAVYGFHFIEHDNRIEQYVNCMTDIQPDGPYVLLGYSAGGNLAFEVAQAVERRGLEVSDFIIVDAYLKEQPLSMDTGNDESAAYLPEAVREKVMKKKRNYQEYWAQLLNKGHIKANIHFIEAGVQTETSGHTGLMKWKGAAYGNYSEYTGFGAHKDMLEGAYAEKNADIILDILDKITSNQAILHKR</sequence>
<dbReference type="InterPro" id="IPR029058">
    <property type="entry name" value="AB_hydrolase_fold"/>
</dbReference>
<dbReference type="Pfam" id="PF00501">
    <property type="entry name" value="AMP-binding"/>
    <property type="match status" value="1"/>
</dbReference>
<evidence type="ECO:0000256" key="4">
    <source>
        <dbReference type="ARBA" id="ARBA00022553"/>
    </source>
</evidence>
<dbReference type="GO" id="GO:0031177">
    <property type="term" value="F:phosphopantetheine binding"/>
    <property type="evidence" value="ECO:0007669"/>
    <property type="project" value="InterPro"/>
</dbReference>
<dbReference type="RefSeq" id="WP_268296283.1">
    <property type="nucleotide sequence ID" value="NZ_JALAJJ010000020.1"/>
</dbReference>
<dbReference type="Gene3D" id="3.30.559.30">
    <property type="entry name" value="Nonribosomal peptide synthetase, condensation domain"/>
    <property type="match status" value="1"/>
</dbReference>
<evidence type="ECO:0000256" key="3">
    <source>
        <dbReference type="ARBA" id="ARBA00022450"/>
    </source>
</evidence>
<dbReference type="InterPro" id="IPR001242">
    <property type="entry name" value="Condensation_dom"/>
</dbReference>
<comment type="caution">
    <text evidence="7">The sequence shown here is derived from an EMBL/GenBank/DDBJ whole genome shotgun (WGS) entry which is preliminary data.</text>
</comment>
<dbReference type="InterPro" id="IPR025110">
    <property type="entry name" value="AMP-bd_C"/>
</dbReference>
<name>A0A9Q4EU39_9BACI</name>
<dbReference type="SMART" id="SM00824">
    <property type="entry name" value="PKS_TE"/>
    <property type="match status" value="1"/>
</dbReference>
<dbReference type="InterPro" id="IPR000873">
    <property type="entry name" value="AMP-dep_synth/lig_dom"/>
</dbReference>
<dbReference type="Gene3D" id="3.40.50.1820">
    <property type="entry name" value="alpha/beta hydrolase"/>
    <property type="match status" value="1"/>
</dbReference>
<dbReference type="GO" id="GO:0043041">
    <property type="term" value="P:amino acid activation for nonribosomal peptide biosynthetic process"/>
    <property type="evidence" value="ECO:0007669"/>
    <property type="project" value="TreeGrafter"/>
</dbReference>
<keyword evidence="3" id="KW-0596">Phosphopantetheine</keyword>
<dbReference type="Gene3D" id="1.10.287.490">
    <property type="entry name" value="Helix hairpin bin"/>
    <property type="match status" value="1"/>
</dbReference>
<dbReference type="CDD" id="cd19543">
    <property type="entry name" value="DCL_NRPS"/>
    <property type="match status" value="1"/>
</dbReference>
<evidence type="ECO:0000256" key="2">
    <source>
        <dbReference type="ARBA" id="ARBA00006432"/>
    </source>
</evidence>
<dbReference type="InterPro" id="IPR020802">
    <property type="entry name" value="TesA-like"/>
</dbReference>
<dbReference type="PROSITE" id="PS50075">
    <property type="entry name" value="CARRIER"/>
    <property type="match status" value="1"/>
</dbReference>
<dbReference type="InterPro" id="IPR010071">
    <property type="entry name" value="AA_adenyl_dom"/>
</dbReference>
<dbReference type="Pfam" id="PF00975">
    <property type="entry name" value="Thioesterase"/>
    <property type="match status" value="1"/>
</dbReference>
<dbReference type="PANTHER" id="PTHR45527:SF1">
    <property type="entry name" value="FATTY ACID SYNTHASE"/>
    <property type="match status" value="1"/>
</dbReference>
<gene>
    <name evidence="7" type="ORF">MOE99_02235</name>
</gene>
<dbReference type="Gene3D" id="1.10.1200.10">
    <property type="entry name" value="ACP-like"/>
    <property type="match status" value="1"/>
</dbReference>
<reference evidence="7" key="1">
    <citation type="submission" date="2022-02" db="EMBL/GenBank/DDBJ databases">
        <title>Crop Bioprotection Bacillus Genome Sequencing.</title>
        <authorList>
            <person name="Dunlap C."/>
        </authorList>
    </citation>
    <scope>NUCLEOTIDE SEQUENCE</scope>
    <source>
        <strain evidence="7">T20C13</strain>
    </source>
</reference>
<dbReference type="Gene3D" id="3.30.559.10">
    <property type="entry name" value="Chloramphenicol acetyltransferase-like domain"/>
    <property type="match status" value="1"/>
</dbReference>
<dbReference type="Proteomes" id="UP001066278">
    <property type="component" value="Unassembled WGS sequence"/>
</dbReference>
<dbReference type="PROSITE" id="PS00455">
    <property type="entry name" value="AMP_BINDING"/>
    <property type="match status" value="1"/>
</dbReference>
<dbReference type="AlphaFoldDB" id="A0A9Q4EU39"/>
<dbReference type="Gene3D" id="2.30.38.10">
    <property type="entry name" value="Luciferase, Domain 3"/>
    <property type="match status" value="1"/>
</dbReference>
<evidence type="ECO:0000256" key="5">
    <source>
        <dbReference type="ARBA" id="ARBA00023194"/>
    </source>
</evidence>
<dbReference type="InterPro" id="IPR020806">
    <property type="entry name" value="PKS_PP-bd"/>
</dbReference>
<dbReference type="InterPro" id="IPR045851">
    <property type="entry name" value="AMP-bd_C_sf"/>
</dbReference>
<dbReference type="Gene3D" id="3.40.50.980">
    <property type="match status" value="2"/>
</dbReference>
<comment type="similarity">
    <text evidence="2">Belongs to the ATP-dependent AMP-binding enzyme family.</text>
</comment>
<dbReference type="PRINTS" id="PR00154">
    <property type="entry name" value="AMPBINDING"/>
</dbReference>
<dbReference type="PANTHER" id="PTHR45527">
    <property type="entry name" value="NONRIBOSOMAL PEPTIDE SYNTHETASE"/>
    <property type="match status" value="1"/>
</dbReference>
<dbReference type="InterPro" id="IPR001031">
    <property type="entry name" value="Thioesterase"/>
</dbReference>
<dbReference type="Pfam" id="PF00550">
    <property type="entry name" value="PP-binding"/>
    <property type="match status" value="1"/>
</dbReference>
<keyword evidence="4" id="KW-0597">Phosphoprotein</keyword>
<dbReference type="NCBIfam" id="TIGR01733">
    <property type="entry name" value="AA-adenyl-dom"/>
    <property type="match status" value="1"/>
</dbReference>
<dbReference type="SUPFAM" id="SSF47336">
    <property type="entry name" value="ACP-like"/>
    <property type="match status" value="1"/>
</dbReference>
<dbReference type="FunFam" id="1.10.1200.10:FF:000005">
    <property type="entry name" value="Nonribosomal peptide synthetase 1"/>
    <property type="match status" value="1"/>
</dbReference>
<dbReference type="InterPro" id="IPR036736">
    <property type="entry name" value="ACP-like_sf"/>
</dbReference>
<dbReference type="FunFam" id="3.30.559.10:FF:000012">
    <property type="entry name" value="Non-ribosomal peptide synthetase"/>
    <property type="match status" value="1"/>
</dbReference>
<accession>A0A9Q4EU39</accession>
<dbReference type="SMART" id="SM00823">
    <property type="entry name" value="PKS_PP"/>
    <property type="match status" value="1"/>
</dbReference>
<evidence type="ECO:0000259" key="6">
    <source>
        <dbReference type="PROSITE" id="PS50075"/>
    </source>
</evidence>
<organism evidence="7 8">
    <name type="scientific">Bacillus inaquosorum</name>
    <dbReference type="NCBI Taxonomy" id="483913"/>
    <lineage>
        <taxon>Bacteria</taxon>
        <taxon>Bacillati</taxon>
        <taxon>Bacillota</taxon>
        <taxon>Bacilli</taxon>
        <taxon>Bacillales</taxon>
        <taxon>Bacillaceae</taxon>
        <taxon>Bacillus</taxon>
    </lineage>
</organism>
<dbReference type="GO" id="GO:0005737">
    <property type="term" value="C:cytoplasm"/>
    <property type="evidence" value="ECO:0007669"/>
    <property type="project" value="TreeGrafter"/>
</dbReference>
<dbReference type="InterPro" id="IPR020459">
    <property type="entry name" value="AMP-binding"/>
</dbReference>
<dbReference type="FunFam" id="3.40.50.980:FF:000002">
    <property type="entry name" value="Enterobactin synthetase component F"/>
    <property type="match status" value="1"/>
</dbReference>